<evidence type="ECO:0000313" key="2">
    <source>
        <dbReference type="EMBL" id="TEB32408.1"/>
    </source>
</evidence>
<proteinExistence type="predicted"/>
<feature type="compositionally biased region" description="Acidic residues" evidence="1">
    <location>
        <begin position="11"/>
        <end position="32"/>
    </location>
</feature>
<feature type="compositionally biased region" description="Polar residues" evidence="1">
    <location>
        <begin position="87"/>
        <end position="105"/>
    </location>
</feature>
<sequence length="245" mass="26468">MKASETKEDENQADDSEESEKDEGEEDADEEGGMFKSDNDRLTPLPESPPHARPSPVGTTTPPNPTPQPVLVLTNPPRVLSPLPSVDVNNVASPNDAPTPTSLGTSGEPVALSAPPRFKRKRTYHTNTSHTDSLLEGEPDEKRARLRASMECDTIPTPSLSISSLPTTSESSASSRSTPMSPSESHIHLPHLSHIGIPSVLSVEDKGLLDLPSLSCHSLVTGFTRDPHPRESLSLRSRLWDAWLP</sequence>
<gene>
    <name evidence="2" type="ORF">FA13DRAFT_252646</name>
</gene>
<comment type="caution">
    <text evidence="2">The sequence shown here is derived from an EMBL/GenBank/DDBJ whole genome shotgun (WGS) entry which is preliminary data.</text>
</comment>
<feature type="region of interest" description="Disordered" evidence="1">
    <location>
        <begin position="1"/>
        <end position="140"/>
    </location>
</feature>
<feature type="compositionally biased region" description="Basic and acidic residues" evidence="1">
    <location>
        <begin position="1"/>
        <end position="10"/>
    </location>
</feature>
<feature type="compositionally biased region" description="Low complexity" evidence="1">
    <location>
        <begin position="154"/>
        <end position="184"/>
    </location>
</feature>
<evidence type="ECO:0000256" key="1">
    <source>
        <dbReference type="SAM" id="MobiDB-lite"/>
    </source>
</evidence>
<keyword evidence="3" id="KW-1185">Reference proteome</keyword>
<protein>
    <submittedName>
        <fullName evidence="2">Uncharacterized protein</fullName>
    </submittedName>
</protein>
<dbReference type="EMBL" id="QPFP01000015">
    <property type="protein sequence ID" value="TEB32408.1"/>
    <property type="molecule type" value="Genomic_DNA"/>
</dbReference>
<name>A0A4Y7TEP4_COPMI</name>
<organism evidence="2 3">
    <name type="scientific">Coprinellus micaceus</name>
    <name type="common">Glistening ink-cap mushroom</name>
    <name type="synonym">Coprinus micaceus</name>
    <dbReference type="NCBI Taxonomy" id="71717"/>
    <lineage>
        <taxon>Eukaryota</taxon>
        <taxon>Fungi</taxon>
        <taxon>Dikarya</taxon>
        <taxon>Basidiomycota</taxon>
        <taxon>Agaricomycotina</taxon>
        <taxon>Agaricomycetes</taxon>
        <taxon>Agaricomycetidae</taxon>
        <taxon>Agaricales</taxon>
        <taxon>Agaricineae</taxon>
        <taxon>Psathyrellaceae</taxon>
        <taxon>Coprinellus</taxon>
    </lineage>
</organism>
<feature type="region of interest" description="Disordered" evidence="1">
    <location>
        <begin position="152"/>
        <end position="187"/>
    </location>
</feature>
<reference evidence="2 3" key="1">
    <citation type="journal article" date="2019" name="Nat. Ecol. Evol.">
        <title>Megaphylogeny resolves global patterns of mushroom evolution.</title>
        <authorList>
            <person name="Varga T."/>
            <person name="Krizsan K."/>
            <person name="Foldi C."/>
            <person name="Dima B."/>
            <person name="Sanchez-Garcia M."/>
            <person name="Sanchez-Ramirez S."/>
            <person name="Szollosi G.J."/>
            <person name="Szarkandi J.G."/>
            <person name="Papp V."/>
            <person name="Albert L."/>
            <person name="Andreopoulos W."/>
            <person name="Angelini C."/>
            <person name="Antonin V."/>
            <person name="Barry K.W."/>
            <person name="Bougher N.L."/>
            <person name="Buchanan P."/>
            <person name="Buyck B."/>
            <person name="Bense V."/>
            <person name="Catcheside P."/>
            <person name="Chovatia M."/>
            <person name="Cooper J."/>
            <person name="Damon W."/>
            <person name="Desjardin D."/>
            <person name="Finy P."/>
            <person name="Geml J."/>
            <person name="Haridas S."/>
            <person name="Hughes K."/>
            <person name="Justo A."/>
            <person name="Karasinski D."/>
            <person name="Kautmanova I."/>
            <person name="Kiss B."/>
            <person name="Kocsube S."/>
            <person name="Kotiranta H."/>
            <person name="LaButti K.M."/>
            <person name="Lechner B.E."/>
            <person name="Liimatainen K."/>
            <person name="Lipzen A."/>
            <person name="Lukacs Z."/>
            <person name="Mihaltcheva S."/>
            <person name="Morgado L.N."/>
            <person name="Niskanen T."/>
            <person name="Noordeloos M.E."/>
            <person name="Ohm R.A."/>
            <person name="Ortiz-Santana B."/>
            <person name="Ovrebo C."/>
            <person name="Racz N."/>
            <person name="Riley R."/>
            <person name="Savchenko A."/>
            <person name="Shiryaev A."/>
            <person name="Soop K."/>
            <person name="Spirin V."/>
            <person name="Szebenyi C."/>
            <person name="Tomsovsky M."/>
            <person name="Tulloss R.E."/>
            <person name="Uehling J."/>
            <person name="Grigoriev I.V."/>
            <person name="Vagvolgyi C."/>
            <person name="Papp T."/>
            <person name="Martin F.M."/>
            <person name="Miettinen O."/>
            <person name="Hibbett D.S."/>
            <person name="Nagy L.G."/>
        </authorList>
    </citation>
    <scope>NUCLEOTIDE SEQUENCE [LARGE SCALE GENOMIC DNA]</scope>
    <source>
        <strain evidence="2 3">FP101781</strain>
    </source>
</reference>
<evidence type="ECO:0000313" key="3">
    <source>
        <dbReference type="Proteomes" id="UP000298030"/>
    </source>
</evidence>
<dbReference type="AlphaFoldDB" id="A0A4Y7TEP4"/>
<dbReference type="Proteomes" id="UP000298030">
    <property type="component" value="Unassembled WGS sequence"/>
</dbReference>
<accession>A0A4Y7TEP4</accession>